<dbReference type="PROSITE" id="PS50404">
    <property type="entry name" value="GST_NTER"/>
    <property type="match status" value="1"/>
</dbReference>
<name>A0A2S4ANS3_STUST</name>
<dbReference type="InterPro" id="IPR010987">
    <property type="entry name" value="Glutathione-S-Trfase_C-like"/>
</dbReference>
<dbReference type="SFLD" id="SFLDG00358">
    <property type="entry name" value="Main_(cytGST)"/>
    <property type="match status" value="1"/>
</dbReference>
<protein>
    <submittedName>
        <fullName evidence="3">Glutathione S-transferase</fullName>
    </submittedName>
</protein>
<dbReference type="Pfam" id="PF13409">
    <property type="entry name" value="GST_N_2"/>
    <property type="match status" value="1"/>
</dbReference>
<feature type="domain" description="GST C-terminal" evidence="2">
    <location>
        <begin position="87"/>
        <end position="213"/>
    </location>
</feature>
<dbReference type="Proteomes" id="UP000237068">
    <property type="component" value="Unassembled WGS sequence"/>
</dbReference>
<comment type="caution">
    <text evidence="3">The sequence shown here is derived from an EMBL/GenBank/DDBJ whole genome shotgun (WGS) entry which is preliminary data.</text>
</comment>
<dbReference type="GO" id="GO:0016740">
    <property type="term" value="F:transferase activity"/>
    <property type="evidence" value="ECO:0007669"/>
    <property type="project" value="UniProtKB-KW"/>
</dbReference>
<dbReference type="CDD" id="cd00299">
    <property type="entry name" value="GST_C_family"/>
    <property type="match status" value="1"/>
</dbReference>
<dbReference type="InterPro" id="IPR040079">
    <property type="entry name" value="Glutathione_S-Trfase"/>
</dbReference>
<sequence length="213" mass="23790">MDLHIFGPGFSTLVRSVRLYCEEKGLTYTYGMHLNGFPVSWRSEAHRALHPFGKVPVLLHGSTAIFETMAIFRYLDAAHPERSPTHAPATQMLLEQWSSALVTSVDASLVRNYILPIVGPNQSTPIDAKTLEVARLEAERTLSILDAQLGERAFFCAEHWSIADALLTPMLDYLTLITEPANLLSQWPRLRDYLGRMRTRPSSCPVLQSTPAG</sequence>
<proteinExistence type="predicted"/>
<dbReference type="Gene3D" id="1.20.1050.10">
    <property type="match status" value="1"/>
</dbReference>
<evidence type="ECO:0000259" key="2">
    <source>
        <dbReference type="PROSITE" id="PS50405"/>
    </source>
</evidence>
<feature type="domain" description="GST N-terminal" evidence="1">
    <location>
        <begin position="1"/>
        <end position="83"/>
    </location>
</feature>
<evidence type="ECO:0000259" key="1">
    <source>
        <dbReference type="PROSITE" id="PS50404"/>
    </source>
</evidence>
<dbReference type="SFLD" id="SFLDS00019">
    <property type="entry name" value="Glutathione_Transferase_(cytos"/>
    <property type="match status" value="1"/>
</dbReference>
<dbReference type="InterPro" id="IPR036249">
    <property type="entry name" value="Thioredoxin-like_sf"/>
</dbReference>
<dbReference type="Pfam" id="PF13410">
    <property type="entry name" value="GST_C_2"/>
    <property type="match status" value="1"/>
</dbReference>
<dbReference type="SUPFAM" id="SSF52833">
    <property type="entry name" value="Thioredoxin-like"/>
    <property type="match status" value="1"/>
</dbReference>
<dbReference type="EMBL" id="PPXG01000004">
    <property type="protein sequence ID" value="POH82912.1"/>
    <property type="molecule type" value="Genomic_DNA"/>
</dbReference>
<dbReference type="PANTHER" id="PTHR44051:SF8">
    <property type="entry name" value="GLUTATHIONE S-TRANSFERASE GSTA"/>
    <property type="match status" value="1"/>
</dbReference>
<dbReference type="AlphaFoldDB" id="A0A2S4ANS3"/>
<dbReference type="InterPro" id="IPR036282">
    <property type="entry name" value="Glutathione-S-Trfase_C_sf"/>
</dbReference>
<gene>
    <name evidence="3" type="ORF">CXK91_12000</name>
</gene>
<dbReference type="RefSeq" id="WP_103456288.1">
    <property type="nucleotide sequence ID" value="NZ_JAMOHQ010000004.1"/>
</dbReference>
<keyword evidence="3" id="KW-0808">Transferase</keyword>
<evidence type="ECO:0000313" key="3">
    <source>
        <dbReference type="EMBL" id="POH82912.1"/>
    </source>
</evidence>
<accession>A0A2S4ANS3</accession>
<dbReference type="PANTHER" id="PTHR44051">
    <property type="entry name" value="GLUTATHIONE S-TRANSFERASE-RELATED"/>
    <property type="match status" value="1"/>
</dbReference>
<dbReference type="PROSITE" id="PS50405">
    <property type="entry name" value="GST_CTER"/>
    <property type="match status" value="1"/>
</dbReference>
<evidence type="ECO:0000313" key="4">
    <source>
        <dbReference type="Proteomes" id="UP000237068"/>
    </source>
</evidence>
<dbReference type="InterPro" id="IPR004045">
    <property type="entry name" value="Glutathione_S-Trfase_N"/>
</dbReference>
<dbReference type="OrthoDB" id="9797500at2"/>
<dbReference type="Gene3D" id="3.40.30.10">
    <property type="entry name" value="Glutaredoxin"/>
    <property type="match status" value="1"/>
</dbReference>
<dbReference type="SUPFAM" id="SSF47616">
    <property type="entry name" value="GST C-terminal domain-like"/>
    <property type="match status" value="1"/>
</dbReference>
<reference evidence="3 4" key="1">
    <citation type="submission" date="2018-01" db="EMBL/GenBank/DDBJ databases">
        <title>Denitrification phenotypes of diverse strains of Pseudomonas stutzeri.</title>
        <authorList>
            <person name="Milligan D.A."/>
            <person name="Bergaust L."/>
            <person name="Bakken L.R."/>
            <person name="Frostegard A."/>
        </authorList>
    </citation>
    <scope>NUCLEOTIDE SEQUENCE [LARGE SCALE GENOMIC DNA]</scope>
    <source>
        <strain evidence="3 4">24a13</strain>
    </source>
</reference>
<organism evidence="3 4">
    <name type="scientific">Stutzerimonas stutzeri</name>
    <name type="common">Pseudomonas stutzeri</name>
    <dbReference type="NCBI Taxonomy" id="316"/>
    <lineage>
        <taxon>Bacteria</taxon>
        <taxon>Pseudomonadati</taxon>
        <taxon>Pseudomonadota</taxon>
        <taxon>Gammaproteobacteria</taxon>
        <taxon>Pseudomonadales</taxon>
        <taxon>Pseudomonadaceae</taxon>
        <taxon>Stutzerimonas</taxon>
    </lineage>
</organism>